<keyword evidence="5 11" id="KW-0812">Transmembrane</keyword>
<dbReference type="FunFam" id="3.40.50.300:FF:000221">
    <property type="entry name" value="Multidrug ABC transporter ATP-binding protein"/>
    <property type="match status" value="1"/>
</dbReference>
<feature type="transmembrane region" description="Helical" evidence="11">
    <location>
        <begin position="232"/>
        <end position="249"/>
    </location>
</feature>
<protein>
    <submittedName>
        <fullName evidence="14">ABC transporter</fullName>
    </submittedName>
</protein>
<accession>A0A3E0WDK2</accession>
<dbReference type="Pfam" id="PF00664">
    <property type="entry name" value="ABC_membrane"/>
    <property type="match status" value="1"/>
</dbReference>
<dbReference type="GO" id="GO:0016887">
    <property type="term" value="F:ATP hydrolysis activity"/>
    <property type="evidence" value="ECO:0007669"/>
    <property type="project" value="InterPro"/>
</dbReference>
<dbReference type="Pfam" id="PF00005">
    <property type="entry name" value="ABC_tran"/>
    <property type="match status" value="1"/>
</dbReference>
<evidence type="ECO:0000313" key="15">
    <source>
        <dbReference type="Proteomes" id="UP000257080"/>
    </source>
</evidence>
<evidence type="ECO:0000256" key="9">
    <source>
        <dbReference type="ARBA" id="ARBA00023136"/>
    </source>
</evidence>
<dbReference type="SMART" id="SM00382">
    <property type="entry name" value="AAA"/>
    <property type="match status" value="1"/>
</dbReference>
<keyword evidence="8 11" id="KW-1133">Transmembrane helix</keyword>
<organism evidence="14 15">
    <name type="scientific">Subtercola boreus</name>
    <dbReference type="NCBI Taxonomy" id="120213"/>
    <lineage>
        <taxon>Bacteria</taxon>
        <taxon>Bacillati</taxon>
        <taxon>Actinomycetota</taxon>
        <taxon>Actinomycetes</taxon>
        <taxon>Micrococcales</taxon>
        <taxon>Microbacteriaceae</taxon>
        <taxon>Subtercola</taxon>
    </lineage>
</organism>
<dbReference type="GO" id="GO:0140359">
    <property type="term" value="F:ABC-type transporter activity"/>
    <property type="evidence" value="ECO:0007669"/>
    <property type="project" value="InterPro"/>
</dbReference>
<dbReference type="GO" id="GO:0005886">
    <property type="term" value="C:plasma membrane"/>
    <property type="evidence" value="ECO:0007669"/>
    <property type="project" value="UniProtKB-SubCell"/>
</dbReference>
<dbReference type="EMBL" id="NBXE01000006">
    <property type="protein sequence ID" value="RFA29103.1"/>
    <property type="molecule type" value="Genomic_DNA"/>
</dbReference>
<reference evidence="14 15" key="1">
    <citation type="submission" date="2017-04" db="EMBL/GenBank/DDBJ databases">
        <title>Comparative genome analysis of Subtercola boreus.</title>
        <authorList>
            <person name="Cho Y.-J."/>
            <person name="Cho A."/>
            <person name="Kim O.-S."/>
            <person name="Lee J.-I."/>
        </authorList>
    </citation>
    <scope>NUCLEOTIDE SEQUENCE [LARGE SCALE GENOMIC DNA]</scope>
    <source>
        <strain evidence="14 15">P28004</strain>
    </source>
</reference>
<dbReference type="PROSITE" id="PS50929">
    <property type="entry name" value="ABC_TM1F"/>
    <property type="match status" value="1"/>
</dbReference>
<dbReference type="GO" id="GO:0005524">
    <property type="term" value="F:ATP binding"/>
    <property type="evidence" value="ECO:0007669"/>
    <property type="project" value="UniProtKB-KW"/>
</dbReference>
<dbReference type="PANTHER" id="PTHR24221">
    <property type="entry name" value="ATP-BINDING CASSETTE SUB-FAMILY B"/>
    <property type="match status" value="1"/>
</dbReference>
<evidence type="ECO:0000256" key="3">
    <source>
        <dbReference type="ARBA" id="ARBA00022475"/>
    </source>
</evidence>
<evidence type="ECO:0000256" key="6">
    <source>
        <dbReference type="ARBA" id="ARBA00022741"/>
    </source>
</evidence>
<dbReference type="InterPro" id="IPR003439">
    <property type="entry name" value="ABC_transporter-like_ATP-bd"/>
</dbReference>
<dbReference type="GO" id="GO:0034040">
    <property type="term" value="F:ATPase-coupled lipid transmembrane transporter activity"/>
    <property type="evidence" value="ECO:0007669"/>
    <property type="project" value="TreeGrafter"/>
</dbReference>
<evidence type="ECO:0000256" key="7">
    <source>
        <dbReference type="ARBA" id="ARBA00022840"/>
    </source>
</evidence>
<sequence>MRSRPARNGAGCRASCSGTGHRYCTCVRRRALTTTTASTVSRRKTSCGVTTRRGNVDDPVVGVTERRSPGADSAHPGRTLIGWLRPFRRRIVLSMLVFGIKDSPQWVLPVITASVIDIVVTHGSPQQLLWLLGAALIILIQNFPTNIVFVTLYMGSVRQLAVDIRNRLTHQLQELTIGYHSRASSSIIQTKIIRDVENIELMMQQTAQTGFSAFFVLAGAIVVTALRVPAFVPVFFIAVPVAALLVRGLRRRSNARNEQFRHTIEHLSARVGEMSTLMPITRAHGLETDAAERVGRSAEGVRDAGLKLDRLNGSFGALSWISYQSLGVLCLTGAALASLTGFIAITPGEVVLLSTYFTILTGSIVALLSLAPVITRGIESVKSICEVLEEPDIELNNGKAVVKTLDGDVRLENVGFEHSDGVRPVLCGIDLHIRRGETIAFVGPSGSGKSTLLNLVLGFLRPTEGRILFDGRDMAELDMRTLRAFVAVVPQESVLFEGTVHENITHGLVGASDDEVRQALADANATEVVAEMADGWDTIIGERGSRLSGGQRQRFAIARALIRDPRILLLDEATSALDSESELLVRQALQRLIGGRTTLIVAHRLSTIASADRIVVLDQGRIAEVGSHNELLARNGRYRELVKAQTS</sequence>
<feature type="domain" description="ABC transmembrane type-1" evidence="13">
    <location>
        <begin position="107"/>
        <end position="376"/>
    </location>
</feature>
<keyword evidence="6" id="KW-0547">Nucleotide-binding</keyword>
<dbReference type="InterPro" id="IPR011527">
    <property type="entry name" value="ABC1_TM_dom"/>
</dbReference>
<dbReference type="InterPro" id="IPR017871">
    <property type="entry name" value="ABC_transporter-like_CS"/>
</dbReference>
<dbReference type="Proteomes" id="UP000257080">
    <property type="component" value="Unassembled WGS sequence"/>
</dbReference>
<evidence type="ECO:0000256" key="10">
    <source>
        <dbReference type="ARBA" id="ARBA00023455"/>
    </source>
</evidence>
<dbReference type="SUPFAM" id="SSF52540">
    <property type="entry name" value="P-loop containing nucleoside triphosphate hydrolases"/>
    <property type="match status" value="1"/>
</dbReference>
<dbReference type="InterPro" id="IPR039421">
    <property type="entry name" value="Type_1_exporter"/>
</dbReference>
<dbReference type="PROSITE" id="PS50893">
    <property type="entry name" value="ABC_TRANSPORTER_2"/>
    <property type="match status" value="1"/>
</dbReference>
<feature type="transmembrane region" description="Helical" evidence="11">
    <location>
        <begin position="128"/>
        <end position="155"/>
    </location>
</feature>
<evidence type="ECO:0000256" key="1">
    <source>
        <dbReference type="ARBA" id="ARBA00004429"/>
    </source>
</evidence>
<comment type="similarity">
    <text evidence="10">Belongs to the ABC transporter superfamily. Siderophore-Fe(3+) uptake transporter (SIUT) (TC 3.A.1.21) family.</text>
</comment>
<evidence type="ECO:0000259" key="12">
    <source>
        <dbReference type="PROSITE" id="PS50893"/>
    </source>
</evidence>
<proteinExistence type="inferred from homology"/>
<dbReference type="InterPro" id="IPR036640">
    <property type="entry name" value="ABC1_TM_sf"/>
</dbReference>
<name>A0A3E0WDK2_9MICO</name>
<keyword evidence="2" id="KW-0813">Transport</keyword>
<comment type="caution">
    <text evidence="14">The sequence shown here is derived from an EMBL/GenBank/DDBJ whole genome shotgun (WGS) entry which is preliminary data.</text>
</comment>
<evidence type="ECO:0000256" key="5">
    <source>
        <dbReference type="ARBA" id="ARBA00022692"/>
    </source>
</evidence>
<dbReference type="PROSITE" id="PS00211">
    <property type="entry name" value="ABC_TRANSPORTER_1"/>
    <property type="match status" value="1"/>
</dbReference>
<comment type="subcellular location">
    <subcellularLocation>
        <location evidence="1">Cell inner membrane</location>
        <topology evidence="1">Multi-pass membrane protein</topology>
    </subcellularLocation>
</comment>
<feature type="transmembrane region" description="Helical" evidence="11">
    <location>
        <begin position="91"/>
        <end position="116"/>
    </location>
</feature>
<feature type="transmembrane region" description="Helical" evidence="11">
    <location>
        <begin position="326"/>
        <end position="345"/>
    </location>
</feature>
<evidence type="ECO:0000256" key="11">
    <source>
        <dbReference type="SAM" id="Phobius"/>
    </source>
</evidence>
<dbReference type="InterPro" id="IPR003593">
    <property type="entry name" value="AAA+_ATPase"/>
</dbReference>
<gene>
    <name evidence="14" type="ORF">B7R25_02260</name>
</gene>
<evidence type="ECO:0000256" key="4">
    <source>
        <dbReference type="ARBA" id="ARBA00022519"/>
    </source>
</evidence>
<dbReference type="PANTHER" id="PTHR24221:SF654">
    <property type="entry name" value="ATP-BINDING CASSETTE SUB-FAMILY B MEMBER 6"/>
    <property type="match status" value="1"/>
</dbReference>
<dbReference type="InterPro" id="IPR027417">
    <property type="entry name" value="P-loop_NTPase"/>
</dbReference>
<evidence type="ECO:0000259" key="13">
    <source>
        <dbReference type="PROSITE" id="PS50929"/>
    </source>
</evidence>
<dbReference type="SUPFAM" id="SSF90123">
    <property type="entry name" value="ABC transporter transmembrane region"/>
    <property type="match status" value="1"/>
</dbReference>
<evidence type="ECO:0000313" key="14">
    <source>
        <dbReference type="EMBL" id="RFA29103.1"/>
    </source>
</evidence>
<feature type="transmembrane region" description="Helical" evidence="11">
    <location>
        <begin position="209"/>
        <end position="226"/>
    </location>
</feature>
<keyword evidence="3" id="KW-1003">Cell membrane</keyword>
<feature type="transmembrane region" description="Helical" evidence="11">
    <location>
        <begin position="351"/>
        <end position="374"/>
    </location>
</feature>
<dbReference type="AlphaFoldDB" id="A0A3E0WDK2"/>
<dbReference type="Gene3D" id="3.40.50.300">
    <property type="entry name" value="P-loop containing nucleotide triphosphate hydrolases"/>
    <property type="match status" value="1"/>
</dbReference>
<keyword evidence="7" id="KW-0067">ATP-binding</keyword>
<evidence type="ECO:0000256" key="2">
    <source>
        <dbReference type="ARBA" id="ARBA00022448"/>
    </source>
</evidence>
<dbReference type="Gene3D" id="1.20.1560.10">
    <property type="entry name" value="ABC transporter type 1, transmembrane domain"/>
    <property type="match status" value="1"/>
</dbReference>
<dbReference type="CDD" id="cd07346">
    <property type="entry name" value="ABC_6TM_exporters"/>
    <property type="match status" value="1"/>
</dbReference>
<keyword evidence="4" id="KW-0997">Cell inner membrane</keyword>
<keyword evidence="9 11" id="KW-0472">Membrane</keyword>
<feature type="domain" description="ABC transporter" evidence="12">
    <location>
        <begin position="409"/>
        <end position="644"/>
    </location>
</feature>
<evidence type="ECO:0000256" key="8">
    <source>
        <dbReference type="ARBA" id="ARBA00022989"/>
    </source>
</evidence>